<accession>A0A0D3IYF1</accession>
<dbReference type="PaxDb" id="2903-EOD16286"/>
<dbReference type="EnsemblProtists" id="EOD16286">
    <property type="protein sequence ID" value="EOD16286"/>
    <property type="gene ID" value="EMIHUDRAFT_210626"/>
</dbReference>
<dbReference type="PANTHER" id="PTHR24121:SF23">
    <property type="entry name" value="NO MECHANORECEPTOR POTENTIAL C, ISOFORM H"/>
    <property type="match status" value="1"/>
</dbReference>
<proteinExistence type="predicted"/>
<dbReference type="GeneID" id="17262446"/>
<evidence type="ECO:0000313" key="2">
    <source>
        <dbReference type="Proteomes" id="UP000013827"/>
    </source>
</evidence>
<dbReference type="HOGENOM" id="CLU_755303_0_0_1"/>
<dbReference type="Gene3D" id="1.25.40.20">
    <property type="entry name" value="Ankyrin repeat-containing domain"/>
    <property type="match status" value="1"/>
</dbReference>
<name>A0A0D3IYF1_EMIH1</name>
<reference evidence="2" key="1">
    <citation type="journal article" date="2013" name="Nature">
        <title>Pan genome of the phytoplankton Emiliania underpins its global distribution.</title>
        <authorList>
            <person name="Read B.A."/>
            <person name="Kegel J."/>
            <person name="Klute M.J."/>
            <person name="Kuo A."/>
            <person name="Lefebvre S.C."/>
            <person name="Maumus F."/>
            <person name="Mayer C."/>
            <person name="Miller J."/>
            <person name="Monier A."/>
            <person name="Salamov A."/>
            <person name="Young J."/>
            <person name="Aguilar M."/>
            <person name="Claverie J.M."/>
            <person name="Frickenhaus S."/>
            <person name="Gonzalez K."/>
            <person name="Herman E.K."/>
            <person name="Lin Y.C."/>
            <person name="Napier J."/>
            <person name="Ogata H."/>
            <person name="Sarno A.F."/>
            <person name="Shmutz J."/>
            <person name="Schroeder D."/>
            <person name="de Vargas C."/>
            <person name="Verret F."/>
            <person name="von Dassow P."/>
            <person name="Valentin K."/>
            <person name="Van de Peer Y."/>
            <person name="Wheeler G."/>
            <person name="Dacks J.B."/>
            <person name="Delwiche C.F."/>
            <person name="Dyhrman S.T."/>
            <person name="Glockner G."/>
            <person name="John U."/>
            <person name="Richards T."/>
            <person name="Worden A.Z."/>
            <person name="Zhang X."/>
            <person name="Grigoriev I.V."/>
            <person name="Allen A.E."/>
            <person name="Bidle K."/>
            <person name="Borodovsky M."/>
            <person name="Bowler C."/>
            <person name="Brownlee C."/>
            <person name="Cock J.M."/>
            <person name="Elias M."/>
            <person name="Gladyshev V.N."/>
            <person name="Groth M."/>
            <person name="Guda C."/>
            <person name="Hadaegh A."/>
            <person name="Iglesias-Rodriguez M.D."/>
            <person name="Jenkins J."/>
            <person name="Jones B.M."/>
            <person name="Lawson T."/>
            <person name="Leese F."/>
            <person name="Lindquist E."/>
            <person name="Lobanov A."/>
            <person name="Lomsadze A."/>
            <person name="Malik S.B."/>
            <person name="Marsh M.E."/>
            <person name="Mackinder L."/>
            <person name="Mock T."/>
            <person name="Mueller-Roeber B."/>
            <person name="Pagarete A."/>
            <person name="Parker M."/>
            <person name="Probert I."/>
            <person name="Quesneville H."/>
            <person name="Raines C."/>
            <person name="Rensing S.A."/>
            <person name="Riano-Pachon D.M."/>
            <person name="Richier S."/>
            <person name="Rokitta S."/>
            <person name="Shiraiwa Y."/>
            <person name="Soanes D.M."/>
            <person name="van der Giezen M."/>
            <person name="Wahlund T.M."/>
            <person name="Williams B."/>
            <person name="Wilson W."/>
            <person name="Wolfe G."/>
            <person name="Wurch L.L."/>
        </authorList>
    </citation>
    <scope>NUCLEOTIDE SEQUENCE</scope>
</reference>
<dbReference type="RefSeq" id="XP_005768715.1">
    <property type="nucleotide sequence ID" value="XM_005768658.1"/>
</dbReference>
<evidence type="ECO:0000313" key="1">
    <source>
        <dbReference type="EnsemblProtists" id="EOD16286"/>
    </source>
</evidence>
<dbReference type="InterPro" id="IPR036770">
    <property type="entry name" value="Ankyrin_rpt-contain_sf"/>
</dbReference>
<dbReference type="InterPro" id="IPR002110">
    <property type="entry name" value="Ankyrin_rpt"/>
</dbReference>
<dbReference type="Proteomes" id="UP000013827">
    <property type="component" value="Unassembled WGS sequence"/>
</dbReference>
<reference evidence="1" key="2">
    <citation type="submission" date="2024-10" db="UniProtKB">
        <authorList>
            <consortium name="EnsemblProtists"/>
        </authorList>
    </citation>
    <scope>IDENTIFICATION</scope>
</reference>
<dbReference type="AlphaFoldDB" id="A0A0D3IYF1"/>
<dbReference type="PANTHER" id="PTHR24121">
    <property type="entry name" value="NO MECHANORECEPTOR POTENTIAL C, ISOFORM D-RELATED"/>
    <property type="match status" value="1"/>
</dbReference>
<dbReference type="Pfam" id="PF12796">
    <property type="entry name" value="Ank_2"/>
    <property type="match status" value="1"/>
</dbReference>
<dbReference type="KEGG" id="ehx:EMIHUDRAFT_210626"/>
<keyword evidence="2" id="KW-1185">Reference proteome</keyword>
<protein>
    <submittedName>
        <fullName evidence="1">Uncharacterized protein</fullName>
    </submittedName>
</protein>
<dbReference type="SUPFAM" id="SSF48403">
    <property type="entry name" value="Ankyrin repeat"/>
    <property type="match status" value="1"/>
</dbReference>
<organism evidence="1 2">
    <name type="scientific">Emiliania huxleyi (strain CCMP1516)</name>
    <dbReference type="NCBI Taxonomy" id="280463"/>
    <lineage>
        <taxon>Eukaryota</taxon>
        <taxon>Haptista</taxon>
        <taxon>Haptophyta</taxon>
        <taxon>Prymnesiophyceae</taxon>
        <taxon>Isochrysidales</taxon>
        <taxon>Noelaerhabdaceae</taxon>
        <taxon>Emiliania</taxon>
    </lineage>
</organism>
<sequence>MVLRSPGWQADNLTARQLVLADAPAAALRLRMAARPREVVERQLYLWETDPDTEEEDEGPDVDYLHVLWLAVKGPDMAPPTGVDNVQAILDMAPHAAQLLGPDGDLPLHRAVRAHTCLGEPNAWYLPMVSLLIGSYGAAVIAHDEDGATPLHHAAMDLQIDMLLRAHPDAVYTQSKSTRETPLHLAVRFRYPPAIVNVLLAADAEKRSSRLRDFWGNLPHGALTFFYINQLWSLSNVCTFFVMYFSSYEQQLTACRLLERGDIDAVEARARELGCDGIEARHHTLLGVMGTLLIQLWISCYLARTYSETLQDLANDADDAALVQFVWARRRETWQQLRRFEDVVGRQFEELRASLVSKQSLRAGSFR</sequence>